<dbReference type="GO" id="GO:0051537">
    <property type="term" value="F:2 iron, 2 sulfur cluster binding"/>
    <property type="evidence" value="ECO:0007669"/>
    <property type="project" value="UniProtKB-KW"/>
</dbReference>
<organism evidence="11 12">
    <name type="scientific">Acinetobacter gyllenbergii CIP 110306 = MTCC 11365</name>
    <dbReference type="NCBI Taxonomy" id="1217657"/>
    <lineage>
        <taxon>Bacteria</taxon>
        <taxon>Pseudomonadati</taxon>
        <taxon>Pseudomonadota</taxon>
        <taxon>Gammaproteobacteria</taxon>
        <taxon>Moraxellales</taxon>
        <taxon>Moraxellaceae</taxon>
        <taxon>Acinetobacter</taxon>
    </lineage>
</organism>
<keyword evidence="4" id="KW-0001">2Fe-2S</keyword>
<dbReference type="CDD" id="cd00207">
    <property type="entry name" value="fer2"/>
    <property type="match status" value="1"/>
</dbReference>
<evidence type="ECO:0000256" key="9">
    <source>
        <dbReference type="ARBA" id="ARBA00034078"/>
    </source>
</evidence>
<reference evidence="11 12" key="1">
    <citation type="submission" date="2013-06" db="EMBL/GenBank/DDBJ databases">
        <title>The Genome Sequence of Acinetobacter gyllenbergii CIP 110306.</title>
        <authorList>
            <consortium name="The Broad Institute Genome Sequencing Platform"/>
            <consortium name="The Broad Institute Genome Sequencing Center for Infectious Disease"/>
            <person name="Cerqueira G."/>
            <person name="Feldgarden M."/>
            <person name="Courvalin P."/>
            <person name="Perichon B."/>
            <person name="Grillot-Courvalin C."/>
            <person name="Clermont D."/>
            <person name="Rocha E."/>
            <person name="Yoon E.-J."/>
            <person name="Nemec A."/>
            <person name="Young S.K."/>
            <person name="Zeng Q."/>
            <person name="Gargeya S."/>
            <person name="Fitzgerald M."/>
            <person name="Abouelleil A."/>
            <person name="Alvarado L."/>
            <person name="Berlin A.M."/>
            <person name="Chapman S.B."/>
            <person name="Dewar J."/>
            <person name="Goldberg J."/>
            <person name="Griggs A."/>
            <person name="Gujja S."/>
            <person name="Hansen M."/>
            <person name="Howarth C."/>
            <person name="Imamovic A."/>
            <person name="Larimer J."/>
            <person name="McCowan C."/>
            <person name="Murphy C."/>
            <person name="Pearson M."/>
            <person name="Priest M."/>
            <person name="Roberts A."/>
            <person name="Saif S."/>
            <person name="Shea T."/>
            <person name="Sykes S."/>
            <person name="Wortman J."/>
            <person name="Nusbaum C."/>
            <person name="Birren B."/>
        </authorList>
    </citation>
    <scope>NUCLEOTIDE SEQUENCE [LARGE SCALE GENOMIC DNA]</scope>
    <source>
        <strain evidence="11 12">CIP 110306</strain>
    </source>
</reference>
<keyword evidence="12" id="KW-1185">Reference proteome</keyword>
<dbReference type="PROSITE" id="PS00814">
    <property type="entry name" value="ADX"/>
    <property type="match status" value="1"/>
</dbReference>
<dbReference type="InterPro" id="IPR018298">
    <property type="entry name" value="Adrenodoxin_Fe-S_BS"/>
</dbReference>
<proteinExistence type="inferred from homology"/>
<dbReference type="InterPro" id="IPR001055">
    <property type="entry name" value="Adrenodoxin-like"/>
</dbReference>
<evidence type="ECO:0000256" key="2">
    <source>
        <dbReference type="ARBA" id="ARBA00019395"/>
    </source>
</evidence>
<dbReference type="RefSeq" id="WP_016540065.1">
    <property type="nucleotide sequence ID" value="NZ_ASQH01000001.1"/>
</dbReference>
<evidence type="ECO:0000256" key="7">
    <source>
        <dbReference type="ARBA" id="ARBA00023004"/>
    </source>
</evidence>
<evidence type="ECO:0000256" key="4">
    <source>
        <dbReference type="ARBA" id="ARBA00022714"/>
    </source>
</evidence>
<dbReference type="GO" id="GO:0140647">
    <property type="term" value="P:P450-containing electron transport chain"/>
    <property type="evidence" value="ECO:0007669"/>
    <property type="project" value="InterPro"/>
</dbReference>
<dbReference type="EMBL" id="ATGG01000011">
    <property type="protein sequence ID" value="EPF88178.1"/>
    <property type="molecule type" value="Genomic_DNA"/>
</dbReference>
<protein>
    <recommendedName>
        <fullName evidence="2">2Fe-2S ferredoxin</fullName>
    </recommendedName>
</protein>
<dbReference type="AlphaFoldDB" id="A0A829HI88"/>
<keyword evidence="8" id="KW-0411">Iron-sulfur</keyword>
<name>A0A829HI88_9GAMM</name>
<evidence type="ECO:0000256" key="1">
    <source>
        <dbReference type="ARBA" id="ARBA00010914"/>
    </source>
</evidence>
<dbReference type="SUPFAM" id="SSF54292">
    <property type="entry name" value="2Fe-2S ferredoxin-like"/>
    <property type="match status" value="1"/>
</dbReference>
<evidence type="ECO:0000256" key="8">
    <source>
        <dbReference type="ARBA" id="ARBA00023014"/>
    </source>
</evidence>
<dbReference type="PRINTS" id="PR00355">
    <property type="entry name" value="ADRENODOXIN"/>
</dbReference>
<dbReference type="Pfam" id="PF00111">
    <property type="entry name" value="Fer2"/>
    <property type="match status" value="1"/>
</dbReference>
<dbReference type="NCBIfam" id="TIGR02007">
    <property type="entry name" value="fdx_isc"/>
    <property type="match status" value="1"/>
</dbReference>
<dbReference type="InterPro" id="IPR036010">
    <property type="entry name" value="2Fe-2S_ferredoxin-like_sf"/>
</dbReference>
<keyword evidence="5" id="KW-0479">Metal-binding</keyword>
<dbReference type="PANTHER" id="PTHR23426:SF65">
    <property type="entry name" value="FERREDOXIN-2, MITOCHONDRIAL"/>
    <property type="match status" value="1"/>
</dbReference>
<accession>A0A829HI88</accession>
<dbReference type="Proteomes" id="UP000014523">
    <property type="component" value="Unassembled WGS sequence"/>
</dbReference>
<dbReference type="PANTHER" id="PTHR23426">
    <property type="entry name" value="FERREDOXIN/ADRENODOXIN"/>
    <property type="match status" value="1"/>
</dbReference>
<keyword evidence="7" id="KW-0408">Iron</keyword>
<sequence>MPKITVLPHEKVCPEGAIVEIEPGANLCRSLLDHGINIEHACDLSGACTTCHVIVSKGFENLQEIGDIEADLLDRAWGLSPESRLCCQVNIQDQSLEIEIPKYTVNYVSEKKK</sequence>
<evidence type="ECO:0000256" key="3">
    <source>
        <dbReference type="ARBA" id="ARBA00022448"/>
    </source>
</evidence>
<dbReference type="GO" id="GO:0005829">
    <property type="term" value="C:cytosol"/>
    <property type="evidence" value="ECO:0007669"/>
    <property type="project" value="TreeGrafter"/>
</dbReference>
<evidence type="ECO:0000313" key="11">
    <source>
        <dbReference type="EMBL" id="EPF88178.1"/>
    </source>
</evidence>
<dbReference type="GO" id="GO:0046872">
    <property type="term" value="F:metal ion binding"/>
    <property type="evidence" value="ECO:0007669"/>
    <property type="project" value="UniProtKB-KW"/>
</dbReference>
<dbReference type="InterPro" id="IPR011536">
    <property type="entry name" value="Fdx_isc"/>
</dbReference>
<evidence type="ECO:0000259" key="10">
    <source>
        <dbReference type="PROSITE" id="PS51085"/>
    </source>
</evidence>
<dbReference type="InterPro" id="IPR012675">
    <property type="entry name" value="Beta-grasp_dom_sf"/>
</dbReference>
<dbReference type="InterPro" id="IPR001041">
    <property type="entry name" value="2Fe-2S_ferredoxin-type"/>
</dbReference>
<feature type="domain" description="2Fe-2S ferredoxin-type" evidence="10">
    <location>
        <begin position="2"/>
        <end position="104"/>
    </location>
</feature>
<dbReference type="Gene3D" id="3.10.20.30">
    <property type="match status" value="1"/>
</dbReference>
<evidence type="ECO:0000256" key="6">
    <source>
        <dbReference type="ARBA" id="ARBA00022982"/>
    </source>
</evidence>
<keyword evidence="3" id="KW-0813">Transport</keyword>
<evidence type="ECO:0000313" key="12">
    <source>
        <dbReference type="Proteomes" id="UP000014523"/>
    </source>
</evidence>
<comment type="cofactor">
    <cofactor evidence="9">
        <name>[2Fe-2S] cluster</name>
        <dbReference type="ChEBI" id="CHEBI:190135"/>
    </cofactor>
</comment>
<evidence type="ECO:0000256" key="5">
    <source>
        <dbReference type="ARBA" id="ARBA00022723"/>
    </source>
</evidence>
<dbReference type="PROSITE" id="PS51085">
    <property type="entry name" value="2FE2S_FER_2"/>
    <property type="match status" value="1"/>
</dbReference>
<comment type="similarity">
    <text evidence="1">Belongs to the adrenodoxin/putidaredoxin family.</text>
</comment>
<keyword evidence="6" id="KW-0249">Electron transport</keyword>
<dbReference type="GO" id="GO:0009055">
    <property type="term" value="F:electron transfer activity"/>
    <property type="evidence" value="ECO:0007669"/>
    <property type="project" value="InterPro"/>
</dbReference>
<comment type="caution">
    <text evidence="11">The sequence shown here is derived from an EMBL/GenBank/DDBJ whole genome shotgun (WGS) entry which is preliminary data.</text>
</comment>
<gene>
    <name evidence="11" type="ORF">F957_01465</name>
</gene>